<gene>
    <name evidence="1" type="ORF">DERYTH_LOCUS20500</name>
</gene>
<sequence length="44" mass="5019">VFHVLNRLIVENSDKGSISDSESFPTIYSYPFERTSSLPDELLD</sequence>
<keyword evidence="2" id="KW-1185">Reference proteome</keyword>
<dbReference type="EMBL" id="CAJVPY010024267">
    <property type="protein sequence ID" value="CAG8786422.1"/>
    <property type="molecule type" value="Genomic_DNA"/>
</dbReference>
<organism evidence="1 2">
    <name type="scientific">Dentiscutata erythropus</name>
    <dbReference type="NCBI Taxonomy" id="1348616"/>
    <lineage>
        <taxon>Eukaryota</taxon>
        <taxon>Fungi</taxon>
        <taxon>Fungi incertae sedis</taxon>
        <taxon>Mucoromycota</taxon>
        <taxon>Glomeromycotina</taxon>
        <taxon>Glomeromycetes</taxon>
        <taxon>Diversisporales</taxon>
        <taxon>Gigasporaceae</taxon>
        <taxon>Dentiscutata</taxon>
    </lineage>
</organism>
<reference evidence="1" key="1">
    <citation type="submission" date="2021-06" db="EMBL/GenBank/DDBJ databases">
        <authorList>
            <person name="Kallberg Y."/>
            <person name="Tangrot J."/>
            <person name="Rosling A."/>
        </authorList>
    </citation>
    <scope>NUCLEOTIDE SEQUENCE</scope>
    <source>
        <strain evidence="1">MA453B</strain>
    </source>
</reference>
<dbReference type="Proteomes" id="UP000789405">
    <property type="component" value="Unassembled WGS sequence"/>
</dbReference>
<name>A0A9N9P3E2_9GLOM</name>
<comment type="caution">
    <text evidence="1">The sequence shown here is derived from an EMBL/GenBank/DDBJ whole genome shotgun (WGS) entry which is preliminary data.</text>
</comment>
<evidence type="ECO:0000313" key="2">
    <source>
        <dbReference type="Proteomes" id="UP000789405"/>
    </source>
</evidence>
<feature type="non-terminal residue" evidence="1">
    <location>
        <position position="44"/>
    </location>
</feature>
<proteinExistence type="predicted"/>
<feature type="non-terminal residue" evidence="1">
    <location>
        <position position="1"/>
    </location>
</feature>
<dbReference type="AlphaFoldDB" id="A0A9N9P3E2"/>
<evidence type="ECO:0000313" key="1">
    <source>
        <dbReference type="EMBL" id="CAG8786422.1"/>
    </source>
</evidence>
<accession>A0A9N9P3E2</accession>
<protein>
    <submittedName>
        <fullName evidence="1">23946_t:CDS:1</fullName>
    </submittedName>
</protein>